<proteinExistence type="predicted"/>
<evidence type="ECO:0000313" key="1">
    <source>
        <dbReference type="EMBL" id="MPC24334.1"/>
    </source>
</evidence>
<protein>
    <submittedName>
        <fullName evidence="1">Uncharacterized protein</fullName>
    </submittedName>
</protein>
<comment type="caution">
    <text evidence="1">The sequence shown here is derived from an EMBL/GenBank/DDBJ whole genome shotgun (WGS) entry which is preliminary data.</text>
</comment>
<evidence type="ECO:0000313" key="2">
    <source>
        <dbReference type="Proteomes" id="UP000324222"/>
    </source>
</evidence>
<name>A0A5B7DTB3_PORTR</name>
<sequence>MPSSHSTLRQEALKINALKDFVIYSSSQKPAASEPTEAVLSSFVCTLGEQSIGAPILHPSSPSPEEGEDVL</sequence>
<accession>A0A5B7DTB3</accession>
<gene>
    <name evidence="1" type="ORF">E2C01_017415</name>
</gene>
<dbReference type="EMBL" id="VSRR010001317">
    <property type="protein sequence ID" value="MPC24334.1"/>
    <property type="molecule type" value="Genomic_DNA"/>
</dbReference>
<reference evidence="1 2" key="1">
    <citation type="submission" date="2019-05" db="EMBL/GenBank/DDBJ databases">
        <title>Another draft genome of Portunus trituberculatus and its Hox gene families provides insights of decapod evolution.</title>
        <authorList>
            <person name="Jeong J.-H."/>
            <person name="Song I."/>
            <person name="Kim S."/>
            <person name="Choi T."/>
            <person name="Kim D."/>
            <person name="Ryu S."/>
            <person name="Kim W."/>
        </authorList>
    </citation>
    <scope>NUCLEOTIDE SEQUENCE [LARGE SCALE GENOMIC DNA]</scope>
    <source>
        <tissue evidence="1">Muscle</tissue>
    </source>
</reference>
<dbReference type="AlphaFoldDB" id="A0A5B7DTB3"/>
<keyword evidence="2" id="KW-1185">Reference proteome</keyword>
<dbReference type="Proteomes" id="UP000324222">
    <property type="component" value="Unassembled WGS sequence"/>
</dbReference>
<organism evidence="1 2">
    <name type="scientific">Portunus trituberculatus</name>
    <name type="common">Swimming crab</name>
    <name type="synonym">Neptunus trituberculatus</name>
    <dbReference type="NCBI Taxonomy" id="210409"/>
    <lineage>
        <taxon>Eukaryota</taxon>
        <taxon>Metazoa</taxon>
        <taxon>Ecdysozoa</taxon>
        <taxon>Arthropoda</taxon>
        <taxon>Crustacea</taxon>
        <taxon>Multicrustacea</taxon>
        <taxon>Malacostraca</taxon>
        <taxon>Eumalacostraca</taxon>
        <taxon>Eucarida</taxon>
        <taxon>Decapoda</taxon>
        <taxon>Pleocyemata</taxon>
        <taxon>Brachyura</taxon>
        <taxon>Eubrachyura</taxon>
        <taxon>Portunoidea</taxon>
        <taxon>Portunidae</taxon>
        <taxon>Portuninae</taxon>
        <taxon>Portunus</taxon>
    </lineage>
</organism>